<proteinExistence type="predicted"/>
<evidence type="ECO:0000256" key="1">
    <source>
        <dbReference type="SAM" id="MobiDB-lite"/>
    </source>
</evidence>
<evidence type="ECO:0000313" key="3">
    <source>
        <dbReference type="Proteomes" id="UP000677457"/>
    </source>
</evidence>
<evidence type="ECO:0000313" key="2">
    <source>
        <dbReference type="EMBL" id="GIM87728.1"/>
    </source>
</evidence>
<organism evidence="2 3">
    <name type="scientific">Salinispora arenicola</name>
    <dbReference type="NCBI Taxonomy" id="168697"/>
    <lineage>
        <taxon>Bacteria</taxon>
        <taxon>Bacillati</taxon>
        <taxon>Actinomycetota</taxon>
        <taxon>Actinomycetes</taxon>
        <taxon>Micromonosporales</taxon>
        <taxon>Micromonosporaceae</taxon>
        <taxon>Salinispora</taxon>
    </lineage>
</organism>
<protein>
    <submittedName>
        <fullName evidence="2">Uncharacterized protein</fullName>
    </submittedName>
</protein>
<name>A0ABQ4JXZ6_SALAC</name>
<comment type="caution">
    <text evidence="2">The sequence shown here is derived from an EMBL/GenBank/DDBJ whole genome shotgun (WGS) entry which is preliminary data.</text>
</comment>
<feature type="compositionally biased region" description="Polar residues" evidence="1">
    <location>
        <begin position="8"/>
        <end position="18"/>
    </location>
</feature>
<dbReference type="Proteomes" id="UP000677457">
    <property type="component" value="Unassembled WGS sequence"/>
</dbReference>
<reference evidence="2 3" key="1">
    <citation type="submission" date="2021-03" db="EMBL/GenBank/DDBJ databases">
        <title>Whole genome shotgun sequence of Salinispora arenicola NBRC 105043.</title>
        <authorList>
            <person name="Komaki H."/>
            <person name="Tamura T."/>
        </authorList>
    </citation>
    <scope>NUCLEOTIDE SEQUENCE [LARGE SCALE GENOMIC DNA]</scope>
    <source>
        <strain evidence="2 3">NBRC 105043</strain>
    </source>
</reference>
<feature type="compositionally biased region" description="Polar residues" evidence="1">
    <location>
        <begin position="51"/>
        <end position="60"/>
    </location>
</feature>
<dbReference type="EMBL" id="BOQM01000045">
    <property type="protein sequence ID" value="GIM87728.1"/>
    <property type="molecule type" value="Genomic_DNA"/>
</dbReference>
<accession>A0ABQ4JXZ6</accession>
<keyword evidence="3" id="KW-1185">Reference proteome</keyword>
<sequence length="107" mass="11064">MTKAPRSPLQQRSGNRSAAASDGDQPWARTARFAAVRAGSSNGAACGPGIASTTAAQGWPSTVGPGRTLRTGWSTRTGNVRARCSTNERSPRGAAQRIGPTTSRRPS</sequence>
<feature type="region of interest" description="Disordered" evidence="1">
    <location>
        <begin position="40"/>
        <end position="107"/>
    </location>
</feature>
<feature type="compositionally biased region" description="Polar residues" evidence="1">
    <location>
        <begin position="71"/>
        <end position="88"/>
    </location>
</feature>
<gene>
    <name evidence="2" type="ORF">Sar04_44640</name>
</gene>
<feature type="region of interest" description="Disordered" evidence="1">
    <location>
        <begin position="1"/>
        <end position="27"/>
    </location>
</feature>